<evidence type="ECO:0000313" key="2">
    <source>
        <dbReference type="EMBL" id="GAV24387.1"/>
    </source>
</evidence>
<organism evidence="2 3">
    <name type="scientific">Carboxydothermus islandicus</name>
    <dbReference type="NCBI Taxonomy" id="661089"/>
    <lineage>
        <taxon>Bacteria</taxon>
        <taxon>Bacillati</taxon>
        <taxon>Bacillota</taxon>
        <taxon>Clostridia</taxon>
        <taxon>Thermoanaerobacterales</taxon>
        <taxon>Thermoanaerobacteraceae</taxon>
        <taxon>Carboxydothermus</taxon>
    </lineage>
</organism>
<gene>
    <name evidence="2" type="ORF">ciss_03200</name>
</gene>
<evidence type="ECO:0000313" key="3">
    <source>
        <dbReference type="Proteomes" id="UP000187338"/>
    </source>
</evidence>
<sequence length="143" mass="16917">MEYKKTVSKLMKVVIIFFLSLFICIVLNSIIVIIIEKPINDYILFMFYATFPYYLSAIFLKRTKTIFSNVEILIYALIFNSFEKLLWLYLGYLIYLGSPDGKLINENLLTFIRRELFSFYSYEYIFGGSILSILTFVVAIRKK</sequence>
<keyword evidence="3" id="KW-1185">Reference proteome</keyword>
<keyword evidence="1" id="KW-0812">Transmembrane</keyword>
<feature type="transmembrane region" description="Helical" evidence="1">
    <location>
        <begin position="12"/>
        <end position="35"/>
    </location>
</feature>
<evidence type="ECO:0000256" key="1">
    <source>
        <dbReference type="SAM" id="Phobius"/>
    </source>
</evidence>
<accession>A0A1L8CZS3</accession>
<dbReference type="RefSeq" id="WP_075864590.1">
    <property type="nucleotide sequence ID" value="NZ_BDJL01000007.1"/>
</dbReference>
<reference evidence="3" key="1">
    <citation type="submission" date="2016-12" db="EMBL/GenBank/DDBJ databases">
        <title>Draft Genome Sequences od Carboxydothermus pertinax and islandicus, Hydrogenogenic Carboxydotrophic Bacteria.</title>
        <authorList>
            <person name="Fukuyama Y."/>
            <person name="Ohmae K."/>
            <person name="Yoneda Y."/>
            <person name="Yoshida T."/>
            <person name="Sako Y."/>
        </authorList>
    </citation>
    <scope>NUCLEOTIDE SEQUENCE [LARGE SCALE GENOMIC DNA]</scope>
    <source>
        <strain evidence="3">SET</strain>
    </source>
</reference>
<feature type="transmembrane region" description="Helical" evidence="1">
    <location>
        <begin position="117"/>
        <end position="140"/>
    </location>
</feature>
<protein>
    <submittedName>
        <fullName evidence="2">Uncharacterized protein</fullName>
    </submittedName>
</protein>
<comment type="caution">
    <text evidence="2">The sequence shown here is derived from an EMBL/GenBank/DDBJ whole genome shotgun (WGS) entry which is preliminary data.</text>
</comment>
<dbReference type="EMBL" id="BDJL01000007">
    <property type="protein sequence ID" value="GAV24387.1"/>
    <property type="molecule type" value="Genomic_DNA"/>
</dbReference>
<dbReference type="AlphaFoldDB" id="A0A1L8CZS3"/>
<dbReference type="Proteomes" id="UP000187338">
    <property type="component" value="Unassembled WGS sequence"/>
</dbReference>
<dbReference type="STRING" id="661089.ciss_03200"/>
<feature type="transmembrane region" description="Helical" evidence="1">
    <location>
        <begin position="72"/>
        <end position="97"/>
    </location>
</feature>
<proteinExistence type="predicted"/>
<feature type="transmembrane region" description="Helical" evidence="1">
    <location>
        <begin position="41"/>
        <end position="60"/>
    </location>
</feature>
<keyword evidence="1" id="KW-1133">Transmembrane helix</keyword>
<name>A0A1L8CZS3_9THEO</name>
<keyword evidence="1" id="KW-0472">Membrane</keyword>